<feature type="compositionally biased region" description="Basic and acidic residues" evidence="1">
    <location>
        <begin position="153"/>
        <end position="163"/>
    </location>
</feature>
<feature type="compositionally biased region" description="Basic and acidic residues" evidence="1">
    <location>
        <begin position="119"/>
        <end position="128"/>
    </location>
</feature>
<feature type="transmembrane region" description="Helical" evidence="2">
    <location>
        <begin position="206"/>
        <end position="233"/>
    </location>
</feature>
<comment type="caution">
    <text evidence="3">The sequence shown here is derived from an EMBL/GenBank/DDBJ whole genome shotgun (WGS) entry which is preliminary data.</text>
</comment>
<feature type="compositionally biased region" description="Basic and acidic residues" evidence="1">
    <location>
        <begin position="83"/>
        <end position="92"/>
    </location>
</feature>
<feature type="region of interest" description="Disordered" evidence="1">
    <location>
        <begin position="1"/>
        <end position="199"/>
    </location>
</feature>
<sequence>MQQKEEKPTQVWAKNTESNTKEAQAGVSEKEKAVADEQLTKPTASPPPSEQDAEEKRGSPPKPVKEEACGSGETPPEPADQIFRSDREKTGADRQPTTDCEDQPDCDSVGGAAPPPYHPRTEDGKIEEDPGVTTKASNRPEEYPKPAGVLKWKKGDSGEDVKTEPGPVRESAKEKISSGEPGSPLDHQEEEEAPEKGERKKLTKKVLLFTFVWFPLLLVAALAGGLLIGYSVIGDDPAGDVFTRDLWEHLYNLIYG</sequence>
<dbReference type="InterPro" id="IPR024596">
    <property type="entry name" value="RNApol_su_b/EpuA"/>
</dbReference>
<keyword evidence="4" id="KW-1185">Reference proteome</keyword>
<evidence type="ECO:0000256" key="1">
    <source>
        <dbReference type="SAM" id="MobiDB-lite"/>
    </source>
</evidence>
<keyword evidence="2" id="KW-1133">Transmembrane helix</keyword>
<protein>
    <recommendedName>
        <fullName evidence="5">DNA-directed RNA polymerase subunit beta</fullName>
    </recommendedName>
</protein>
<dbReference type="EMBL" id="BMEX01000005">
    <property type="protein sequence ID" value="GGA45651.1"/>
    <property type="molecule type" value="Genomic_DNA"/>
</dbReference>
<keyword evidence="2" id="KW-0472">Membrane</keyword>
<feature type="compositionally biased region" description="Polar residues" evidence="1">
    <location>
        <begin position="12"/>
        <end position="22"/>
    </location>
</feature>
<feature type="compositionally biased region" description="Basic and acidic residues" evidence="1">
    <location>
        <begin position="28"/>
        <end position="39"/>
    </location>
</feature>
<evidence type="ECO:0000313" key="4">
    <source>
        <dbReference type="Proteomes" id="UP000617979"/>
    </source>
</evidence>
<name>A0ABQ1GKX3_9BACL</name>
<feature type="compositionally biased region" description="Basic and acidic residues" evidence="1">
    <location>
        <begin position="54"/>
        <end position="68"/>
    </location>
</feature>
<dbReference type="Proteomes" id="UP000617979">
    <property type="component" value="Unassembled WGS sequence"/>
</dbReference>
<proteinExistence type="predicted"/>
<dbReference type="Pfam" id="PF11772">
    <property type="entry name" value="EpuA"/>
    <property type="match status" value="1"/>
</dbReference>
<reference evidence="4" key="1">
    <citation type="journal article" date="2019" name="Int. J. Syst. Evol. Microbiol.">
        <title>The Global Catalogue of Microorganisms (GCM) 10K type strain sequencing project: providing services to taxonomists for standard genome sequencing and annotation.</title>
        <authorList>
            <consortium name="The Broad Institute Genomics Platform"/>
            <consortium name="The Broad Institute Genome Sequencing Center for Infectious Disease"/>
            <person name="Wu L."/>
            <person name="Ma J."/>
        </authorList>
    </citation>
    <scope>NUCLEOTIDE SEQUENCE [LARGE SCALE GENOMIC DNA]</scope>
    <source>
        <strain evidence="4">CGMCC 1.12404</strain>
    </source>
</reference>
<evidence type="ECO:0008006" key="5">
    <source>
        <dbReference type="Google" id="ProtNLM"/>
    </source>
</evidence>
<keyword evidence="2" id="KW-0812">Transmembrane</keyword>
<gene>
    <name evidence="3" type="ORF">GCM10007416_18500</name>
</gene>
<evidence type="ECO:0000256" key="2">
    <source>
        <dbReference type="SAM" id="Phobius"/>
    </source>
</evidence>
<organism evidence="3 4">
    <name type="scientific">Kroppenstedtia guangzhouensis</name>
    <dbReference type="NCBI Taxonomy" id="1274356"/>
    <lineage>
        <taxon>Bacteria</taxon>
        <taxon>Bacillati</taxon>
        <taxon>Bacillota</taxon>
        <taxon>Bacilli</taxon>
        <taxon>Bacillales</taxon>
        <taxon>Thermoactinomycetaceae</taxon>
        <taxon>Kroppenstedtia</taxon>
    </lineage>
</organism>
<accession>A0ABQ1GKX3</accession>
<dbReference type="RefSeq" id="WP_188432204.1">
    <property type="nucleotide sequence ID" value="NZ_BMEX01000005.1"/>
</dbReference>
<evidence type="ECO:0000313" key="3">
    <source>
        <dbReference type="EMBL" id="GGA45651.1"/>
    </source>
</evidence>